<reference evidence="6 7" key="1">
    <citation type="journal article" date="2023" name="PLoS ONE">
        <title>Genome-based metabolic and phylogenomic analysis of three Terrisporobacter species.</title>
        <authorList>
            <person name="Boer T."/>
            <person name="Bengelsdorf F.R."/>
            <person name="Bomeke M."/>
            <person name="Daniel R."/>
            <person name="Poehlein A."/>
        </authorList>
    </citation>
    <scope>NUCLEOTIDE SEQUENCE [LARGE SCALE GENOMIC DNA]</scope>
    <source>
        <strain evidence="6 7">DSM 1288</strain>
    </source>
</reference>
<dbReference type="RefSeq" id="WP_018591010.1">
    <property type="nucleotide sequence ID" value="NZ_CP117523.1"/>
</dbReference>
<evidence type="ECO:0000256" key="5">
    <source>
        <dbReference type="SAM" id="Phobius"/>
    </source>
</evidence>
<dbReference type="InterPro" id="IPR003339">
    <property type="entry name" value="ABC/ECF_trnsptr_transmembrane"/>
</dbReference>
<organism evidence="6 7">
    <name type="scientific">Terrisporobacter glycolicus ATCC 14880 = DSM 1288</name>
    <dbReference type="NCBI Taxonomy" id="1121315"/>
    <lineage>
        <taxon>Bacteria</taxon>
        <taxon>Bacillati</taxon>
        <taxon>Bacillota</taxon>
        <taxon>Clostridia</taxon>
        <taxon>Peptostreptococcales</taxon>
        <taxon>Peptostreptococcaceae</taxon>
        <taxon>Terrisporobacter</taxon>
    </lineage>
</organism>
<dbReference type="Proteomes" id="UP001348492">
    <property type="component" value="Chromosome"/>
</dbReference>
<proteinExistence type="predicted"/>
<evidence type="ECO:0000313" key="7">
    <source>
        <dbReference type="Proteomes" id="UP001348492"/>
    </source>
</evidence>
<keyword evidence="7" id="KW-1185">Reference proteome</keyword>
<keyword evidence="4 5" id="KW-0472">Membrane</keyword>
<evidence type="ECO:0000256" key="1">
    <source>
        <dbReference type="ARBA" id="ARBA00004141"/>
    </source>
</evidence>
<accession>A0ABZ2EV34</accession>
<dbReference type="EMBL" id="CP117523">
    <property type="protein sequence ID" value="WWD83565.1"/>
    <property type="molecule type" value="Genomic_DNA"/>
</dbReference>
<evidence type="ECO:0000256" key="4">
    <source>
        <dbReference type="ARBA" id="ARBA00023136"/>
    </source>
</evidence>
<protein>
    <submittedName>
        <fullName evidence="6">Energy-coupling factor transporter transmembrane protein EcfT</fullName>
    </submittedName>
</protein>
<evidence type="ECO:0000256" key="2">
    <source>
        <dbReference type="ARBA" id="ARBA00022692"/>
    </source>
</evidence>
<gene>
    <name evidence="6" type="primary">ecfT_3</name>
    <name evidence="6" type="ORF">TEGL_19780</name>
</gene>
<keyword evidence="2 5" id="KW-0812">Transmembrane</keyword>
<sequence length="115" mass="13572">MAYRFLPAFKDEFEIIKHAYQVRGVVEDKNVFIQIWNTKKYVIPMMATEVRKGMRISMAMETRAFGKYKSRTYYRQLEIKKDEVIVSIFYITVVISITIIFSMAGFTNLGFKFLA</sequence>
<comment type="subcellular location">
    <subcellularLocation>
        <location evidence="1">Membrane</location>
        <topology evidence="1">Multi-pass membrane protein</topology>
    </subcellularLocation>
</comment>
<dbReference type="InterPro" id="IPR052770">
    <property type="entry name" value="Cobalt_transport_CbiQ"/>
</dbReference>
<dbReference type="PANTHER" id="PTHR43723">
    <property type="entry name" value="COBALT TRANSPORT PROTEIN CBIQ"/>
    <property type="match status" value="1"/>
</dbReference>
<dbReference type="CDD" id="cd16914">
    <property type="entry name" value="EcfT"/>
    <property type="match status" value="1"/>
</dbReference>
<evidence type="ECO:0000256" key="3">
    <source>
        <dbReference type="ARBA" id="ARBA00022989"/>
    </source>
</evidence>
<name>A0ABZ2EV34_9FIRM</name>
<dbReference type="PANTHER" id="PTHR43723:SF1">
    <property type="entry name" value="COBALT TRANSPORT PROTEIN CBIQ"/>
    <property type="match status" value="1"/>
</dbReference>
<evidence type="ECO:0000313" key="6">
    <source>
        <dbReference type="EMBL" id="WWD83565.1"/>
    </source>
</evidence>
<dbReference type="Pfam" id="PF02361">
    <property type="entry name" value="CbiQ"/>
    <property type="match status" value="1"/>
</dbReference>
<keyword evidence="3 5" id="KW-1133">Transmembrane helix</keyword>
<feature type="transmembrane region" description="Helical" evidence="5">
    <location>
        <begin position="84"/>
        <end position="106"/>
    </location>
</feature>